<accession>A0A7R6SZL3</accession>
<proteinExistence type="predicted"/>
<geneLocation type="mitochondrion" evidence="2"/>
<feature type="transmembrane region" description="Helical" evidence="1">
    <location>
        <begin position="6"/>
        <end position="22"/>
    </location>
</feature>
<feature type="transmembrane region" description="Helical" evidence="1">
    <location>
        <begin position="54"/>
        <end position="73"/>
    </location>
</feature>
<sequence>MLLVNILFVAYFLILLLFSLFSHPVCYCILLLVNAIISGSICYVVFGFSWYTLLFFLVYIGGVYVLFVFVSVYSPNSSYLTYFSLNFFMIFMSVFGAGVVGLVTACSLFEVEFSHFLCTRNEGVFYVVVCLMLLFGFLVLSMIMSVKINYYR</sequence>
<evidence type="ECO:0000313" key="2">
    <source>
        <dbReference type="EMBL" id="BBB87243.1"/>
    </source>
</evidence>
<protein>
    <submittedName>
        <fullName evidence="2">NADH dehydrogenase subunit 6</fullName>
    </submittedName>
</protein>
<dbReference type="AlphaFoldDB" id="A0A7R6SZL3"/>
<keyword evidence="1" id="KW-0812">Transmembrane</keyword>
<name>A0A7R6SZL3_9CEST</name>
<feature type="transmembrane region" description="Helical" evidence="1">
    <location>
        <begin position="29"/>
        <end position="48"/>
    </location>
</feature>
<organism evidence="2">
    <name type="scientific">Moniezia sp. MN-2015</name>
    <dbReference type="NCBI Taxonomy" id="1768671"/>
    <lineage>
        <taxon>Eukaryota</taxon>
        <taxon>Metazoa</taxon>
        <taxon>Spiralia</taxon>
        <taxon>Lophotrochozoa</taxon>
        <taxon>Platyhelminthes</taxon>
        <taxon>Cestoda</taxon>
        <taxon>Eucestoda</taxon>
        <taxon>Cyclophyllidea</taxon>
        <taxon>Anoplocephalidae</taxon>
        <taxon>Moniezia</taxon>
    </lineage>
</organism>
<dbReference type="EMBL" id="LC102497">
    <property type="protein sequence ID" value="BBB87243.1"/>
    <property type="molecule type" value="Genomic_DNA"/>
</dbReference>
<reference evidence="2" key="1">
    <citation type="submission" date="2015-12" db="EMBL/GenBank/DDBJ databases">
        <title>Mitochondrial genomes of cyclophyllidean cestodes.</title>
        <authorList>
            <person name="Nakao M."/>
        </authorList>
    </citation>
    <scope>NUCLEOTIDE SEQUENCE</scope>
</reference>
<feature type="transmembrane region" description="Helical" evidence="1">
    <location>
        <begin position="85"/>
        <end position="111"/>
    </location>
</feature>
<keyword evidence="1" id="KW-0472">Membrane</keyword>
<keyword evidence="2" id="KW-0496">Mitochondrion</keyword>
<keyword evidence="1" id="KW-1133">Transmembrane helix</keyword>
<feature type="transmembrane region" description="Helical" evidence="1">
    <location>
        <begin position="123"/>
        <end position="146"/>
    </location>
</feature>
<evidence type="ECO:0000256" key="1">
    <source>
        <dbReference type="SAM" id="Phobius"/>
    </source>
</evidence>
<gene>
    <name evidence="2" type="primary">nad6</name>
</gene>